<evidence type="ECO:0000313" key="1">
    <source>
        <dbReference type="EMBL" id="KAJ6737772.1"/>
    </source>
</evidence>
<name>A0A9Q0ZKJ9_SALVM</name>
<proteinExistence type="predicted"/>
<dbReference type="EMBL" id="JAPFFL010000003">
    <property type="protein sequence ID" value="KAJ6737772.1"/>
    <property type="molecule type" value="Genomic_DNA"/>
</dbReference>
<dbReference type="AlphaFoldDB" id="A0A9Q0ZKJ9"/>
<reference evidence="1" key="1">
    <citation type="submission" date="2022-11" db="EMBL/GenBank/DDBJ databases">
        <authorList>
            <person name="Hyden B.L."/>
            <person name="Feng K."/>
            <person name="Yates T."/>
            <person name="Jawdy S."/>
            <person name="Smart L.B."/>
            <person name="Muchero W."/>
        </authorList>
    </citation>
    <scope>NUCLEOTIDE SEQUENCE</scope>
    <source>
        <tissue evidence="1">Shoot tip</tissue>
    </source>
</reference>
<reference evidence="1" key="2">
    <citation type="journal article" date="2023" name="Int. J. Mol. Sci.">
        <title>De Novo Assembly and Annotation of 11 Diverse Shrub Willow (Salix) Genomes Reveals Novel Gene Organization in Sex-Linked Regions.</title>
        <authorList>
            <person name="Hyden B."/>
            <person name="Feng K."/>
            <person name="Yates T.B."/>
            <person name="Jawdy S."/>
            <person name="Cereghino C."/>
            <person name="Smart L.B."/>
            <person name="Muchero W."/>
        </authorList>
    </citation>
    <scope>NUCLEOTIDE SEQUENCE [LARGE SCALE GENOMIC DNA]</scope>
    <source>
        <tissue evidence="1">Shoot tip</tissue>
    </source>
</reference>
<comment type="caution">
    <text evidence="1">The sequence shown here is derived from an EMBL/GenBank/DDBJ whole genome shotgun (WGS) entry which is preliminary data.</text>
</comment>
<gene>
    <name evidence="1" type="ORF">OIU85_019794</name>
</gene>
<organism evidence="1 2">
    <name type="scientific">Salix viminalis</name>
    <name type="common">Common osier</name>
    <name type="synonym">Basket willow</name>
    <dbReference type="NCBI Taxonomy" id="40686"/>
    <lineage>
        <taxon>Eukaryota</taxon>
        <taxon>Viridiplantae</taxon>
        <taxon>Streptophyta</taxon>
        <taxon>Embryophyta</taxon>
        <taxon>Tracheophyta</taxon>
        <taxon>Spermatophyta</taxon>
        <taxon>Magnoliopsida</taxon>
        <taxon>eudicotyledons</taxon>
        <taxon>Gunneridae</taxon>
        <taxon>Pentapetalae</taxon>
        <taxon>rosids</taxon>
        <taxon>fabids</taxon>
        <taxon>Malpighiales</taxon>
        <taxon>Salicaceae</taxon>
        <taxon>Saliceae</taxon>
        <taxon>Salix</taxon>
    </lineage>
</organism>
<sequence>MAGRWSTSTFRQWLGLDVAYTTSSIWASSHPRPPVAVTVNSDDEPIKVVGPTEADEVAGAGLLDFGRCGLELETKERKEGREFCLVLKKVPTIFLAVLLPGDDVIRGRSLVAELTIWWWLAHACKISIAKS</sequence>
<accession>A0A9Q0ZKJ9</accession>
<keyword evidence="2" id="KW-1185">Reference proteome</keyword>
<dbReference type="Proteomes" id="UP001151529">
    <property type="component" value="Chromosome 5"/>
</dbReference>
<protein>
    <submittedName>
        <fullName evidence="1">Uncharacterized protein</fullName>
    </submittedName>
</protein>
<evidence type="ECO:0000313" key="2">
    <source>
        <dbReference type="Proteomes" id="UP001151529"/>
    </source>
</evidence>